<sequence>MYRNETLQLDGDSIWGRITLLLSSLIGRPCTGSERAQFYEDILLRSLKKQEEAKFFSLKFNRSKLHEATDSSEEIIRFLLLLSKIGDNYAEESQTDISLFCSGFKILNVWKQAVHNHLSTSSYLQLRGENIKEIVVQHQPCHSGEKTVPTDANLSKSSGSYEKIRRIIIDERGRVHPRACDPELRSLCKLRIGDVFYIISWNEYLRCLTHVLLGEESILFRRNADGFFSISRKNKIFLELEDINLLPRLAFPFLKFANRLFSLEQFLCDSGSMEDSSILDCKIRENITTRALLNLKLSASEQLWKFRDEIRHYVDDKKVYDSEIIRSSLRELLDMCSIFNHFVDIVLHVQSTGVRDVNTLLDIFYIVKITKGQMVPGIAKFCDNVLVALLRLYAECILFWLVKGEADTRDGVFSFSETSTDILQWTVSGGKKSIDLEASMLVAKNFIDAWLSEGKFRKLILAWPNLKQLAFEELSCVTVNKLINELSEDEIRKALNSELFGAVGSLLDFHFQKVYLSQHTIFARCCIIDDFKQTAKLLRDVYLCDDEYITEIFVSALLNGEIAPNLDPKSGNYQNFRLDEVLDYLLTKNYSPTLVHGFSQLTSSSDKEDDLRVRYKPPFPLNIIFASSVLMNYERIWNLLLRIAVECTALEKMMVQKTCIYSTALMQMRMWNFVRAMRYFFHEQIRHIIVNEYQEDFDAITTIGEAFQLHRQFVKKMYRHCLLGRKHVKLWNVLEESLVMITKYRRCSLESFNILKLFKVFNDFHNSVDLFCNAVKRTSVGADYWLSDLLLLADFSGIYTDLDDGSSLNPNWTTLSLQKY</sequence>
<proteinExistence type="inferred from homology"/>
<dbReference type="GO" id="GO:0005874">
    <property type="term" value="C:microtubule"/>
    <property type="evidence" value="ECO:0007669"/>
    <property type="project" value="UniProtKB-KW"/>
</dbReference>
<evidence type="ECO:0000256" key="2">
    <source>
        <dbReference type="ARBA" id="ARBA00010337"/>
    </source>
</evidence>
<evidence type="ECO:0000256" key="4">
    <source>
        <dbReference type="ARBA" id="ARBA00022701"/>
    </source>
</evidence>
<dbReference type="InterPro" id="IPR040457">
    <property type="entry name" value="GCP_C"/>
</dbReference>
<dbReference type="Pfam" id="PF04130">
    <property type="entry name" value="GCP_C_terminal"/>
    <property type="match status" value="1"/>
</dbReference>
<keyword evidence="5" id="KW-0206">Cytoskeleton</keyword>
<dbReference type="STRING" id="1147741.A0A0R3RFN5"/>
<protein>
    <submittedName>
        <fullName evidence="8">Gamma-tubulin complex component</fullName>
    </submittedName>
</protein>
<keyword evidence="3" id="KW-0963">Cytoplasm</keyword>
<comment type="subcellular location">
    <subcellularLocation>
        <location evidence="1">Cytoplasm</location>
        <location evidence="1">Cytoskeleton</location>
    </subcellularLocation>
</comment>
<dbReference type="AlphaFoldDB" id="A0A0R3RFN5"/>
<evidence type="ECO:0000313" key="8">
    <source>
        <dbReference type="WBParaSite" id="EEL_0000017901-mRNA-1"/>
    </source>
</evidence>
<evidence type="ECO:0000256" key="3">
    <source>
        <dbReference type="ARBA" id="ARBA00022490"/>
    </source>
</evidence>
<keyword evidence="4" id="KW-0493">Microtubule</keyword>
<evidence type="ECO:0000313" key="7">
    <source>
        <dbReference type="Proteomes" id="UP000050640"/>
    </source>
</evidence>
<evidence type="ECO:0000256" key="1">
    <source>
        <dbReference type="ARBA" id="ARBA00004245"/>
    </source>
</evidence>
<dbReference type="InterPro" id="IPR042241">
    <property type="entry name" value="GCP_C_sf"/>
</dbReference>
<dbReference type="GO" id="GO:0043015">
    <property type="term" value="F:gamma-tubulin binding"/>
    <property type="evidence" value="ECO:0007669"/>
    <property type="project" value="InterPro"/>
</dbReference>
<dbReference type="Gene3D" id="1.20.120.1900">
    <property type="entry name" value="Gamma-tubulin complex, C-terminal domain"/>
    <property type="match status" value="1"/>
</dbReference>
<accession>A0A0R3RFN5</accession>
<reference evidence="8" key="1">
    <citation type="submission" date="2016-04" db="UniProtKB">
        <authorList>
            <consortium name="WormBaseParasite"/>
        </authorList>
    </citation>
    <scope>IDENTIFICATION</scope>
</reference>
<organism evidence="7 8">
    <name type="scientific">Elaeophora elaphi</name>
    <dbReference type="NCBI Taxonomy" id="1147741"/>
    <lineage>
        <taxon>Eukaryota</taxon>
        <taxon>Metazoa</taxon>
        <taxon>Ecdysozoa</taxon>
        <taxon>Nematoda</taxon>
        <taxon>Chromadorea</taxon>
        <taxon>Rhabditida</taxon>
        <taxon>Spirurina</taxon>
        <taxon>Spiruromorpha</taxon>
        <taxon>Filarioidea</taxon>
        <taxon>Onchocercidae</taxon>
        <taxon>Elaeophora</taxon>
    </lineage>
</organism>
<dbReference type="Proteomes" id="UP000050640">
    <property type="component" value="Unplaced"/>
</dbReference>
<evidence type="ECO:0000259" key="6">
    <source>
        <dbReference type="Pfam" id="PF04130"/>
    </source>
</evidence>
<feature type="domain" description="Gamma tubulin complex component C-terminal" evidence="6">
    <location>
        <begin position="606"/>
        <end position="797"/>
    </location>
</feature>
<keyword evidence="7" id="KW-1185">Reference proteome</keyword>
<dbReference type="WBParaSite" id="EEL_0000017901-mRNA-1">
    <property type="protein sequence ID" value="EEL_0000017901-mRNA-1"/>
    <property type="gene ID" value="EEL_0000017901"/>
</dbReference>
<comment type="similarity">
    <text evidence="2">Belongs to the TUBGCP family.</text>
</comment>
<name>A0A0R3RFN5_9BILA</name>
<evidence type="ECO:0000256" key="5">
    <source>
        <dbReference type="ARBA" id="ARBA00023212"/>
    </source>
</evidence>